<evidence type="ECO:0000313" key="1">
    <source>
        <dbReference type="EMBL" id="KYC40228.1"/>
    </source>
</evidence>
<dbReference type="Pfam" id="PF06051">
    <property type="entry name" value="DUF928"/>
    <property type="match status" value="1"/>
</dbReference>
<gene>
    <name evidence="1" type="ORF">WA1_27210</name>
</gene>
<name>A0A139X699_9CYAN</name>
<dbReference type="AlphaFoldDB" id="A0A139X699"/>
<dbReference type="EMBL" id="ANNX02000030">
    <property type="protein sequence ID" value="KYC40228.1"/>
    <property type="molecule type" value="Genomic_DNA"/>
</dbReference>
<proteinExistence type="predicted"/>
<evidence type="ECO:0008006" key="3">
    <source>
        <dbReference type="Google" id="ProtNLM"/>
    </source>
</evidence>
<dbReference type="STRING" id="128403.WA1_27210"/>
<organism evidence="1 2">
    <name type="scientific">Scytonema hofmannii PCC 7110</name>
    <dbReference type="NCBI Taxonomy" id="128403"/>
    <lineage>
        <taxon>Bacteria</taxon>
        <taxon>Bacillati</taxon>
        <taxon>Cyanobacteriota</taxon>
        <taxon>Cyanophyceae</taxon>
        <taxon>Nostocales</taxon>
        <taxon>Scytonemataceae</taxon>
        <taxon>Scytonema</taxon>
    </lineage>
</organism>
<reference evidence="1 2" key="1">
    <citation type="journal article" date="2013" name="Genome Biol. Evol.">
        <title>Genomes of Stigonematalean cyanobacteria (subsection V) and the evolution of oxygenic photosynthesis from prokaryotes to plastids.</title>
        <authorList>
            <person name="Dagan T."/>
            <person name="Roettger M."/>
            <person name="Stucken K."/>
            <person name="Landan G."/>
            <person name="Koch R."/>
            <person name="Major P."/>
            <person name="Gould S.B."/>
            <person name="Goremykin V.V."/>
            <person name="Rippka R."/>
            <person name="Tandeau de Marsac N."/>
            <person name="Gugger M."/>
            <person name="Lockhart P.J."/>
            <person name="Allen J.F."/>
            <person name="Brune I."/>
            <person name="Maus I."/>
            <person name="Puhler A."/>
            <person name="Martin W.F."/>
        </authorList>
    </citation>
    <scope>NUCLEOTIDE SEQUENCE [LARGE SCALE GENOMIC DNA]</scope>
    <source>
        <strain evidence="1 2">PCC 7110</strain>
    </source>
</reference>
<dbReference type="RefSeq" id="WP_017749964.1">
    <property type="nucleotide sequence ID" value="NZ_KQ976354.1"/>
</dbReference>
<evidence type="ECO:0000313" key="2">
    <source>
        <dbReference type="Proteomes" id="UP000076925"/>
    </source>
</evidence>
<dbReference type="OrthoDB" id="513783at2"/>
<dbReference type="Proteomes" id="UP000076925">
    <property type="component" value="Unassembled WGS sequence"/>
</dbReference>
<accession>A0A139X699</accession>
<sequence>MFQCFLPTTRWFRAIIIAILAIILFISYASPVIAQQDNRNFIQVFIEEAQLVLKGRAQRKELTKPNGSPRGGGFRGDCPELIALGKDEIPLTAFVPVIPEEQPSSSKSDDVSLSKLNYVWGQTTEEYPTFWFYIPYVYKKSEVGYGKFVLLDKDKHSVAGPIFVKIPEEQPSIGKFTLPESAKPLKNKEYIWYFSIICDPLKPSRNPGVTGWIEKVTSRFLPVKDYQYYAQQGIWYDTVTRLFNSQNSQTQQLQQNKILLIKYIFSSVIEKPQKEEDFNYEEKLNQIAERIASFEPQILKPIQFQ</sequence>
<keyword evidence="2" id="KW-1185">Reference proteome</keyword>
<dbReference type="InterPro" id="IPR010328">
    <property type="entry name" value="DUF928"/>
</dbReference>
<protein>
    <recommendedName>
        <fullName evidence="3">DUF928 domain-containing protein</fullName>
    </recommendedName>
</protein>
<comment type="caution">
    <text evidence="1">The sequence shown here is derived from an EMBL/GenBank/DDBJ whole genome shotgun (WGS) entry which is preliminary data.</text>
</comment>